<keyword evidence="3" id="KW-1185">Reference proteome</keyword>
<evidence type="ECO:0000313" key="2">
    <source>
        <dbReference type="EMBL" id="KAH6601215.1"/>
    </source>
</evidence>
<evidence type="ECO:0000256" key="1">
    <source>
        <dbReference type="SAM" id="MobiDB-lite"/>
    </source>
</evidence>
<dbReference type="EMBL" id="JAFCIX010000016">
    <property type="protein sequence ID" value="KAH6601215.1"/>
    <property type="molecule type" value="Genomic_DNA"/>
</dbReference>
<proteinExistence type="predicted"/>
<reference evidence="2 3" key="1">
    <citation type="submission" date="2021-02" db="EMBL/GenBank/DDBJ databases">
        <title>Variation within the Batrachochytrium salamandrivorans European outbreak.</title>
        <authorList>
            <person name="Kelly M."/>
            <person name="Pasmans F."/>
            <person name="Shea T.P."/>
            <person name="Munoz J.F."/>
            <person name="Carranza S."/>
            <person name="Cuomo C.A."/>
            <person name="Martel A."/>
        </authorList>
    </citation>
    <scope>NUCLEOTIDE SEQUENCE [LARGE SCALE GENOMIC DNA]</scope>
    <source>
        <strain evidence="2 3">AMFP18/2</strain>
    </source>
</reference>
<feature type="compositionally biased region" description="Basic and acidic residues" evidence="1">
    <location>
        <begin position="258"/>
        <end position="272"/>
    </location>
</feature>
<protein>
    <submittedName>
        <fullName evidence="2">Uncharacterized protein</fullName>
    </submittedName>
</protein>
<comment type="caution">
    <text evidence="2">The sequence shown here is derived from an EMBL/GenBank/DDBJ whole genome shotgun (WGS) entry which is preliminary data.</text>
</comment>
<dbReference type="Proteomes" id="UP001648503">
    <property type="component" value="Unassembled WGS sequence"/>
</dbReference>
<accession>A0ABQ8FNB1</accession>
<name>A0ABQ8FNB1_9FUNG</name>
<feature type="region of interest" description="Disordered" evidence="1">
    <location>
        <begin position="220"/>
        <end position="284"/>
    </location>
</feature>
<organism evidence="2 3">
    <name type="scientific">Batrachochytrium salamandrivorans</name>
    <dbReference type="NCBI Taxonomy" id="1357716"/>
    <lineage>
        <taxon>Eukaryota</taxon>
        <taxon>Fungi</taxon>
        <taxon>Fungi incertae sedis</taxon>
        <taxon>Chytridiomycota</taxon>
        <taxon>Chytridiomycota incertae sedis</taxon>
        <taxon>Chytridiomycetes</taxon>
        <taxon>Rhizophydiales</taxon>
        <taxon>Rhizophydiales incertae sedis</taxon>
        <taxon>Batrachochytrium</taxon>
    </lineage>
</organism>
<gene>
    <name evidence="2" type="ORF">BASA50_001740</name>
</gene>
<sequence length="284" mass="31305">MLLVVPSEPRREGPSLRTSDTSIETLFDASSDVYADSECTTNHLLTTVSTEEWKALGKTHHQSTSQARSGRSTWKIASLFATPSAAENKPRSPLFQSEIASQKSTRRPSWTKFNEIPSGLVRLFKRCTLSRTSRQKTAIAPDLDDDVLFDLRRDPETVQGLSAPHIQAEAMSTAVPAGGWAEQARQTNKAWMLQSGDGCDSPTTAPSYTSSTCSIESDISGSTIVPPSTQPPALPAQSRKSRRKPHIYGQPRYSNSYRKLDSGDWEYTHRVPDGGVCRNSEYQP</sequence>
<evidence type="ECO:0000313" key="3">
    <source>
        <dbReference type="Proteomes" id="UP001648503"/>
    </source>
</evidence>